<dbReference type="STRING" id="5486.A0A367YJ02"/>
<dbReference type="AlphaFoldDB" id="A0A367YJ02"/>
<dbReference type="Pfam" id="PF02137">
    <property type="entry name" value="A_deamin"/>
    <property type="match status" value="1"/>
</dbReference>
<dbReference type="GO" id="GO:0003723">
    <property type="term" value="F:RNA binding"/>
    <property type="evidence" value="ECO:0007669"/>
    <property type="project" value="InterPro"/>
</dbReference>
<dbReference type="EMBL" id="QLNQ01000020">
    <property type="protein sequence ID" value="RCK65680.1"/>
    <property type="molecule type" value="Genomic_DNA"/>
</dbReference>
<proteinExistence type="predicted"/>
<evidence type="ECO:0000259" key="1">
    <source>
        <dbReference type="PROSITE" id="PS50141"/>
    </source>
</evidence>
<protein>
    <submittedName>
        <fullName evidence="2">tRNA-specific adenosine deaminase 1</fullName>
    </submittedName>
</protein>
<dbReference type="SMART" id="SM00552">
    <property type="entry name" value="ADEAMc"/>
    <property type="match status" value="1"/>
</dbReference>
<dbReference type="PROSITE" id="PS50141">
    <property type="entry name" value="A_DEAMIN_EDITASE"/>
    <property type="match status" value="1"/>
</dbReference>
<feature type="domain" description="A to I editase" evidence="1">
    <location>
        <begin position="56"/>
        <end position="336"/>
    </location>
</feature>
<accession>A0A367YJ02</accession>
<evidence type="ECO:0000313" key="3">
    <source>
        <dbReference type="Proteomes" id="UP000253472"/>
    </source>
</evidence>
<dbReference type="PANTHER" id="PTHR47803">
    <property type="entry name" value="TRNA-SPECIFIC ADENOSINE DEAMINASE 1"/>
    <property type="match status" value="1"/>
</dbReference>
<dbReference type="GO" id="GO:0043829">
    <property type="term" value="F:tRNA-specific adenosine-37 deaminase activity"/>
    <property type="evidence" value="ECO:0007669"/>
    <property type="project" value="TreeGrafter"/>
</dbReference>
<dbReference type="InterPro" id="IPR042935">
    <property type="entry name" value="Tad1"/>
</dbReference>
<dbReference type="GO" id="GO:0002100">
    <property type="term" value="P:tRNA wobble adenosine to inosine editing"/>
    <property type="evidence" value="ECO:0007669"/>
    <property type="project" value="InterPro"/>
</dbReference>
<dbReference type="InterPro" id="IPR002466">
    <property type="entry name" value="A_deamin"/>
</dbReference>
<name>A0A367YJ02_9ASCO</name>
<dbReference type="PANTHER" id="PTHR47803:SF1">
    <property type="entry name" value="TRNA-SPECIFIC ADENOSINE DEAMINASE 1"/>
    <property type="match status" value="1"/>
</dbReference>
<gene>
    <name evidence="2" type="ORF">Cantr_01339</name>
</gene>
<dbReference type="OrthoDB" id="10268011at2759"/>
<reference evidence="2 3" key="1">
    <citation type="submission" date="2018-06" db="EMBL/GenBank/DDBJ databases">
        <title>Whole genome sequencing of Candida tropicalis (genome annotated by CSBL at Korea University).</title>
        <authorList>
            <person name="Ahn J."/>
        </authorList>
    </citation>
    <scope>NUCLEOTIDE SEQUENCE [LARGE SCALE GENOMIC DNA]</scope>
    <source>
        <strain evidence="2 3">ATCC 20962</strain>
    </source>
</reference>
<comment type="caution">
    <text evidence="2">The sequence shown here is derived from an EMBL/GenBank/DDBJ whole genome shotgun (WGS) entry which is preliminary data.</text>
</comment>
<dbReference type="Proteomes" id="UP000253472">
    <property type="component" value="Unassembled WGS sequence"/>
</dbReference>
<evidence type="ECO:0000313" key="2">
    <source>
        <dbReference type="EMBL" id="RCK65680.1"/>
    </source>
</evidence>
<organism evidence="2 3">
    <name type="scientific">Candida viswanathii</name>
    <dbReference type="NCBI Taxonomy" id="5486"/>
    <lineage>
        <taxon>Eukaryota</taxon>
        <taxon>Fungi</taxon>
        <taxon>Dikarya</taxon>
        <taxon>Ascomycota</taxon>
        <taxon>Saccharomycotina</taxon>
        <taxon>Pichiomycetes</taxon>
        <taxon>Debaryomycetaceae</taxon>
        <taxon>Candida/Lodderomyces clade</taxon>
        <taxon>Candida</taxon>
    </lineage>
</organism>
<keyword evidence="3" id="KW-1185">Reference proteome</keyword>
<sequence>MNDDLGTRIAKSVIDTFNGLNVKSGKPVTRSNGVQEWTVLAGVVAILDDSEIKPITLATGVKTLPDKVRVYSKGLLVHDMHAEMLALRLFNYYLLEKDCPLVDTTDGVYKLRDNVKLALFVSEPPCGDVSMNHVASLKEENEPWVPRKKQKLNRGRNNFGELGIVRTKPGKSDSLISLSKSCSDKLCLKQLTGVCNAVVSTLFEQPIYLDYLVTKNIDQEDFNRCFRSRFDLPNVHYLTLLTYDYDEYGFEKSEDKTASPLSLLHLVPAKFTQVLNNGVKNGSYVKNKAPKPGGESVICNWNMVDKLGTIKDIAATDYTTLKQSNARRQELKTLGRDTLQDWTCTSEDDFEI</sequence>